<dbReference type="Pfam" id="PF08386">
    <property type="entry name" value="Abhydrolase_4"/>
    <property type="match status" value="1"/>
</dbReference>
<dbReference type="InterPro" id="IPR029058">
    <property type="entry name" value="AB_hydrolase_fold"/>
</dbReference>
<protein>
    <submittedName>
        <fullName evidence="3">Alpha/beta hydrolase</fullName>
    </submittedName>
</protein>
<dbReference type="PANTHER" id="PTHR43798">
    <property type="entry name" value="MONOACYLGLYCEROL LIPASE"/>
    <property type="match status" value="1"/>
</dbReference>
<keyword evidence="4" id="KW-1185">Reference proteome</keyword>
<dbReference type="InterPro" id="IPR050266">
    <property type="entry name" value="AB_hydrolase_sf"/>
</dbReference>
<evidence type="ECO:0000313" key="3">
    <source>
        <dbReference type="EMBL" id="MDN4610785.1"/>
    </source>
</evidence>
<dbReference type="PANTHER" id="PTHR43798:SF5">
    <property type="entry name" value="MONOACYLGLYCEROL LIPASE ABHD6"/>
    <property type="match status" value="1"/>
</dbReference>
<evidence type="ECO:0000259" key="1">
    <source>
        <dbReference type="Pfam" id="PF00561"/>
    </source>
</evidence>
<comment type="caution">
    <text evidence="3">The sequence shown here is derived from an EMBL/GenBank/DDBJ whole genome shotgun (WGS) entry which is preliminary data.</text>
</comment>
<dbReference type="Gene3D" id="3.40.50.1820">
    <property type="entry name" value="alpha/beta hydrolase"/>
    <property type="match status" value="1"/>
</dbReference>
<organism evidence="3 4">
    <name type="scientific">Arthrobacter burdickii</name>
    <dbReference type="NCBI Taxonomy" id="3035920"/>
    <lineage>
        <taxon>Bacteria</taxon>
        <taxon>Bacillati</taxon>
        <taxon>Actinomycetota</taxon>
        <taxon>Actinomycetes</taxon>
        <taxon>Micrococcales</taxon>
        <taxon>Micrococcaceae</taxon>
        <taxon>Arthrobacter</taxon>
    </lineage>
</organism>
<keyword evidence="3" id="KW-0378">Hydrolase</keyword>
<name>A0ABT8K046_9MICC</name>
<dbReference type="RefSeq" id="WP_301226244.1">
    <property type="nucleotide sequence ID" value="NZ_JAROCG010000001.1"/>
</dbReference>
<accession>A0ABT8K046</accession>
<feature type="domain" description="Peptidase S33 tripeptidyl aminopeptidase-like C-terminal" evidence="2">
    <location>
        <begin position="157"/>
        <end position="223"/>
    </location>
</feature>
<dbReference type="InterPro" id="IPR000073">
    <property type="entry name" value="AB_hydrolase_1"/>
</dbReference>
<proteinExistence type="predicted"/>
<sequence>MPGPVFVLVHGIGMSHRYFDRLQAELLDHGDVAVFDLPGFGGTPRPSRRFGVADYAHLMGQALEQAQLSSCVLVGHSMGAQFVTELALQRPDLVSAVVLIGPVTDTAHPSAVRHAAALALDSLLERPSTNLLVTGAYLRCGIRWYLTELPVMLGYRLDDQLARVVQPVLILRGTIDAIAGRAWCRRLGRAARRAMVVEVPGQPHGAHRGAAPLVAREIVQFLGRYSSGTVPEDLRHGAGGVTPETELLG</sequence>
<evidence type="ECO:0000313" key="4">
    <source>
        <dbReference type="Proteomes" id="UP001174209"/>
    </source>
</evidence>
<dbReference type="EMBL" id="JAROCG010000001">
    <property type="protein sequence ID" value="MDN4610785.1"/>
    <property type="molecule type" value="Genomic_DNA"/>
</dbReference>
<feature type="domain" description="AB hydrolase-1" evidence="1">
    <location>
        <begin position="4"/>
        <end position="109"/>
    </location>
</feature>
<dbReference type="GO" id="GO:0016787">
    <property type="term" value="F:hydrolase activity"/>
    <property type="evidence" value="ECO:0007669"/>
    <property type="project" value="UniProtKB-KW"/>
</dbReference>
<dbReference type="Pfam" id="PF00561">
    <property type="entry name" value="Abhydrolase_1"/>
    <property type="match status" value="1"/>
</dbReference>
<reference evidence="3" key="1">
    <citation type="submission" date="2023-06" db="EMBL/GenBank/DDBJ databases">
        <title>MT1 and MT2 Draft Genomes of Novel Species.</title>
        <authorList>
            <person name="Venkateswaran K."/>
        </authorList>
    </citation>
    <scope>NUCLEOTIDE SEQUENCE</scope>
    <source>
        <strain evidence="3">IIF3SC-B10</strain>
    </source>
</reference>
<gene>
    <name evidence="3" type="ORF">P5G52_07865</name>
</gene>
<evidence type="ECO:0000259" key="2">
    <source>
        <dbReference type="Pfam" id="PF08386"/>
    </source>
</evidence>
<dbReference type="SUPFAM" id="SSF53474">
    <property type="entry name" value="alpha/beta-Hydrolases"/>
    <property type="match status" value="1"/>
</dbReference>
<dbReference type="Proteomes" id="UP001174209">
    <property type="component" value="Unassembled WGS sequence"/>
</dbReference>
<dbReference type="InterPro" id="IPR013595">
    <property type="entry name" value="Pept_S33_TAP-like_C"/>
</dbReference>